<accession>A0A543L9E1</accession>
<sequence>MADTAKAIDALHSIPPDLPRDEWVRVGMAAHAAGLDFDTFDAWSAGAGNYDAAASRDVWKSIKPGKGIGPGTLYRVGAEHGWRMGEGKPQQRQQQTPRKATEPARKPAPGMSPAEVWKRCEPATAAHPYIMAKAAAGVPLDALRVVPAGDPLRIQGESMAGALVVPAFAPDGSLQSLQCVTTGETAARLKAKGKKPKLNLPGAAMAGASFTVGEVVPGAPVALCEGIGQAWACWQATGHPAVACFGWGNVGKVAEALRKRDAAARLVLVPDVGKEESAAEIAQALQCAVAYMPQGEVQNFDANDLAQRDGADVLAELLEAASEPPKPAPRYKLLGADELRELPPLAWRVRGVLPAVGLAALYGPSASGKSFLAFDMAAAIAEGQRWFDCRVEAAPVVYAALEGEAGFKLRAQAWEVSRGRALPDGLRMMLQPFKLTDGQDVLDLAAVVPAGAVVVVDTLNRAAPTADENSSRDMGEILEAAKTLQTLTGGLVVLVHHTGKNAAAGLRGHSSLFAAMDAAIEVSREGDRREWKVAKSKDGIDGESCPFKLAVEVLGTEPTGEAITSCVVVRDTAVEDVRAVKLPQGGNQRVILDALRPMFKDGTTGKPGAPPLRPCIELEAAVSAGAAKLTCQTDRRATRTREAITGLVARGVVGCNEGWLWLA</sequence>
<evidence type="ECO:0000256" key="1">
    <source>
        <dbReference type="SAM" id="MobiDB-lite"/>
    </source>
</evidence>
<dbReference type="GO" id="GO:0016817">
    <property type="term" value="F:hydrolase activity, acting on acid anhydrides"/>
    <property type="evidence" value="ECO:0007669"/>
    <property type="project" value="InterPro"/>
</dbReference>
<dbReference type="SUPFAM" id="SSF52540">
    <property type="entry name" value="P-loop containing nucleoside triphosphate hydrolases"/>
    <property type="match status" value="1"/>
</dbReference>
<protein>
    <submittedName>
        <fullName evidence="3">Primase-like protein</fullName>
    </submittedName>
</protein>
<dbReference type="Gene3D" id="3.40.50.300">
    <property type="entry name" value="P-loop containing nucleotide triphosphate hydrolases"/>
    <property type="match status" value="1"/>
</dbReference>
<evidence type="ECO:0000313" key="3">
    <source>
        <dbReference type="EMBL" id="TQN04061.1"/>
    </source>
</evidence>
<dbReference type="Pfam" id="PF13481">
    <property type="entry name" value="AAA_25"/>
    <property type="match status" value="1"/>
</dbReference>
<feature type="region of interest" description="Disordered" evidence="1">
    <location>
        <begin position="83"/>
        <end position="114"/>
    </location>
</feature>
<comment type="caution">
    <text evidence="3">The sequence shown here is derived from an EMBL/GenBank/DDBJ whole genome shotgun (WGS) entry which is preliminary data.</text>
</comment>
<dbReference type="InterPro" id="IPR014819">
    <property type="entry name" value="PriCT_2"/>
</dbReference>
<dbReference type="Pfam" id="PF08707">
    <property type="entry name" value="PriCT_2"/>
    <property type="match status" value="1"/>
</dbReference>
<name>A0A543L9E1_9BURK</name>
<feature type="domain" description="Primase C-terminal 2" evidence="2">
    <location>
        <begin position="9"/>
        <end position="75"/>
    </location>
</feature>
<dbReference type="RefSeq" id="WP_244939093.1">
    <property type="nucleotide sequence ID" value="NZ_VFPV01000002.1"/>
</dbReference>
<dbReference type="Proteomes" id="UP000316993">
    <property type="component" value="Unassembled WGS sequence"/>
</dbReference>
<dbReference type="EMBL" id="VFPV01000002">
    <property type="protein sequence ID" value="TQN04061.1"/>
    <property type="molecule type" value="Genomic_DNA"/>
</dbReference>
<dbReference type="AlphaFoldDB" id="A0A543L9E1"/>
<dbReference type="InterPro" id="IPR027417">
    <property type="entry name" value="P-loop_NTPase"/>
</dbReference>
<gene>
    <name evidence="3" type="ORF">BDD18_2769</name>
</gene>
<proteinExistence type="predicted"/>
<evidence type="ECO:0000313" key="4">
    <source>
        <dbReference type="Proteomes" id="UP000316993"/>
    </source>
</evidence>
<evidence type="ECO:0000259" key="2">
    <source>
        <dbReference type="Pfam" id="PF08707"/>
    </source>
</evidence>
<organism evidence="3 4">
    <name type="scientific">Acidovorax temperans</name>
    <dbReference type="NCBI Taxonomy" id="80878"/>
    <lineage>
        <taxon>Bacteria</taxon>
        <taxon>Pseudomonadati</taxon>
        <taxon>Pseudomonadota</taxon>
        <taxon>Betaproteobacteria</taxon>
        <taxon>Burkholderiales</taxon>
        <taxon>Comamonadaceae</taxon>
        <taxon>Acidovorax</taxon>
    </lineage>
</organism>
<reference evidence="3 4" key="1">
    <citation type="submission" date="2019-06" db="EMBL/GenBank/DDBJ databases">
        <title>Genomic Encyclopedia of Archaeal and Bacterial Type Strains, Phase II (KMG-II): from individual species to whole genera.</title>
        <authorList>
            <person name="Goeker M."/>
        </authorList>
    </citation>
    <scope>NUCLEOTIDE SEQUENCE [LARGE SCALE GENOMIC DNA]</scope>
    <source>
        <strain evidence="3 4">DSM 7270</strain>
    </source>
</reference>
<feature type="compositionally biased region" description="Low complexity" evidence="1">
    <location>
        <begin position="88"/>
        <end position="98"/>
    </location>
</feature>